<dbReference type="SUPFAM" id="SSF49319">
    <property type="entry name" value="Actinoxanthin-like"/>
    <property type="match status" value="1"/>
</dbReference>
<feature type="transmembrane region" description="Helical" evidence="2">
    <location>
        <begin position="193"/>
        <end position="214"/>
    </location>
</feature>
<feature type="compositionally biased region" description="Polar residues" evidence="1">
    <location>
        <begin position="91"/>
        <end position="101"/>
    </location>
</feature>
<dbReference type="InterPro" id="IPR027273">
    <property type="entry name" value="Neocarzinostatin-like"/>
</dbReference>
<keyword evidence="5" id="KW-1185">Reference proteome</keyword>
<evidence type="ECO:0000256" key="2">
    <source>
        <dbReference type="SAM" id="Phobius"/>
    </source>
</evidence>
<gene>
    <name evidence="4" type="ORF">G9H71_02985</name>
</gene>
<protein>
    <submittedName>
        <fullName evidence="4">Uncharacterized protein</fullName>
    </submittedName>
</protein>
<evidence type="ECO:0000313" key="5">
    <source>
        <dbReference type="Proteomes" id="UP000800981"/>
    </source>
</evidence>
<keyword evidence="3" id="KW-0732">Signal</keyword>
<keyword evidence="2" id="KW-0812">Transmembrane</keyword>
<organism evidence="4 5">
    <name type="scientific">Motilibacter deserti</name>
    <dbReference type="NCBI Taxonomy" id="2714956"/>
    <lineage>
        <taxon>Bacteria</taxon>
        <taxon>Bacillati</taxon>
        <taxon>Actinomycetota</taxon>
        <taxon>Actinomycetes</taxon>
        <taxon>Motilibacterales</taxon>
        <taxon>Motilibacteraceae</taxon>
        <taxon>Motilibacter</taxon>
    </lineage>
</organism>
<dbReference type="Gene3D" id="2.60.40.230">
    <property type="entry name" value="Neocarzinostatin-like"/>
    <property type="match status" value="1"/>
</dbReference>
<keyword evidence="2" id="KW-1133">Transmembrane helix</keyword>
<feature type="signal peptide" evidence="3">
    <location>
        <begin position="1"/>
        <end position="25"/>
    </location>
</feature>
<evidence type="ECO:0000256" key="3">
    <source>
        <dbReference type="SAM" id="SignalP"/>
    </source>
</evidence>
<dbReference type="RefSeq" id="WP_166277598.1">
    <property type="nucleotide sequence ID" value="NZ_JAANNP010000001.1"/>
</dbReference>
<sequence>MTASRRAAVLALAGAWLAVAAPATAATPVTQRGEEGQTLTVSQADGLDPAGQQVTVTGNGYDEEKGVYVAFCVVPEPGLPPSPCGGGVDTTGASGASQWVSSDPPDYGKTLARPFSPGGAFSVTLTVSRQISEDVDCTVTRCAVVTRADHTRSSDRTQDVVVPVSFTGSSAAPPAPTGTPAAAEDEPSSGPGVSVGLAAGGGVAAAAAVGAVLVMSRRARRDASDA</sequence>
<evidence type="ECO:0000313" key="4">
    <source>
        <dbReference type="EMBL" id="NHC12744.1"/>
    </source>
</evidence>
<accession>A0ABX0GSC4</accession>
<keyword evidence="2" id="KW-0472">Membrane</keyword>
<evidence type="ECO:0000256" key="1">
    <source>
        <dbReference type="SAM" id="MobiDB-lite"/>
    </source>
</evidence>
<feature type="compositionally biased region" description="Low complexity" evidence="1">
    <location>
        <begin position="167"/>
        <end position="197"/>
    </location>
</feature>
<reference evidence="4 5" key="1">
    <citation type="submission" date="2020-03" db="EMBL/GenBank/DDBJ databases">
        <title>Two novel Motilibacter sp.</title>
        <authorList>
            <person name="Liu S."/>
        </authorList>
    </citation>
    <scope>NUCLEOTIDE SEQUENCE [LARGE SCALE GENOMIC DNA]</scope>
    <source>
        <strain evidence="4 5">E257</strain>
    </source>
</reference>
<proteinExistence type="predicted"/>
<feature type="region of interest" description="Disordered" evidence="1">
    <location>
        <begin position="84"/>
        <end position="110"/>
    </location>
</feature>
<feature type="chain" id="PRO_5046167654" evidence="3">
    <location>
        <begin position="26"/>
        <end position="226"/>
    </location>
</feature>
<comment type="caution">
    <text evidence="4">The sequence shown here is derived from an EMBL/GenBank/DDBJ whole genome shotgun (WGS) entry which is preliminary data.</text>
</comment>
<dbReference type="EMBL" id="JAANNP010000001">
    <property type="protein sequence ID" value="NHC12744.1"/>
    <property type="molecule type" value="Genomic_DNA"/>
</dbReference>
<dbReference type="Proteomes" id="UP000800981">
    <property type="component" value="Unassembled WGS sequence"/>
</dbReference>
<name>A0ABX0GSC4_9ACTN</name>
<feature type="region of interest" description="Disordered" evidence="1">
    <location>
        <begin position="166"/>
        <end position="197"/>
    </location>
</feature>